<reference evidence="3 4" key="1">
    <citation type="submission" date="2023-08" db="EMBL/GenBank/DDBJ databases">
        <title>A Necator americanus chromosomal reference genome.</title>
        <authorList>
            <person name="Ilik V."/>
            <person name="Petrzelkova K.J."/>
            <person name="Pardy F."/>
            <person name="Fuh T."/>
            <person name="Niatou-Singa F.S."/>
            <person name="Gouil Q."/>
            <person name="Baker L."/>
            <person name="Ritchie M.E."/>
            <person name="Jex A.R."/>
            <person name="Gazzola D."/>
            <person name="Li H."/>
            <person name="Toshio Fujiwara R."/>
            <person name="Zhan B."/>
            <person name="Aroian R.V."/>
            <person name="Pafco B."/>
            <person name="Schwarz E.M."/>
        </authorList>
    </citation>
    <scope>NUCLEOTIDE SEQUENCE [LARGE SCALE GENOMIC DNA]</scope>
    <source>
        <strain evidence="3 4">Aroian</strain>
        <tissue evidence="3">Whole animal</tissue>
    </source>
</reference>
<evidence type="ECO:0000313" key="3">
    <source>
        <dbReference type="EMBL" id="KAK6746930.1"/>
    </source>
</evidence>
<organism evidence="3 4">
    <name type="scientific">Necator americanus</name>
    <name type="common">Human hookworm</name>
    <dbReference type="NCBI Taxonomy" id="51031"/>
    <lineage>
        <taxon>Eukaryota</taxon>
        <taxon>Metazoa</taxon>
        <taxon>Ecdysozoa</taxon>
        <taxon>Nematoda</taxon>
        <taxon>Chromadorea</taxon>
        <taxon>Rhabditida</taxon>
        <taxon>Rhabditina</taxon>
        <taxon>Rhabditomorpha</taxon>
        <taxon>Strongyloidea</taxon>
        <taxon>Ancylostomatidae</taxon>
        <taxon>Bunostominae</taxon>
        <taxon>Necator</taxon>
    </lineage>
</organism>
<feature type="transmembrane region" description="Helical" evidence="1">
    <location>
        <begin position="264"/>
        <end position="284"/>
    </location>
</feature>
<gene>
    <name evidence="3" type="primary">Necator_chrIV.g13567</name>
    <name evidence="3" type="ORF">RB195_000276</name>
</gene>
<evidence type="ECO:0000256" key="1">
    <source>
        <dbReference type="SAM" id="Phobius"/>
    </source>
</evidence>
<protein>
    <submittedName>
        <fullName evidence="3">Uncharacterized protein</fullName>
    </submittedName>
</protein>
<feature type="chain" id="PRO_5046065974" evidence="2">
    <location>
        <begin position="21"/>
        <end position="288"/>
    </location>
</feature>
<evidence type="ECO:0000256" key="2">
    <source>
        <dbReference type="SAM" id="SignalP"/>
    </source>
</evidence>
<proteinExistence type="predicted"/>
<dbReference type="Proteomes" id="UP001303046">
    <property type="component" value="Unassembled WGS sequence"/>
</dbReference>
<dbReference type="PANTHER" id="PTHR36939">
    <property type="entry name" value="PROTEIN CBG03389"/>
    <property type="match status" value="1"/>
</dbReference>
<keyword evidence="1" id="KW-1133">Transmembrane helix</keyword>
<comment type="caution">
    <text evidence="3">The sequence shown here is derived from an EMBL/GenBank/DDBJ whole genome shotgun (WGS) entry which is preliminary data.</text>
</comment>
<keyword evidence="1" id="KW-0472">Membrane</keyword>
<accession>A0ABR1D8U5</accession>
<dbReference type="PANTHER" id="PTHR36939:SF1">
    <property type="entry name" value="UPAR_LY6 DOMAIN-CONTAINING PROTEIN"/>
    <property type="match status" value="1"/>
</dbReference>
<evidence type="ECO:0000313" key="4">
    <source>
        <dbReference type="Proteomes" id="UP001303046"/>
    </source>
</evidence>
<feature type="signal peptide" evidence="2">
    <location>
        <begin position="1"/>
        <end position="20"/>
    </location>
</feature>
<name>A0ABR1D8U5_NECAM</name>
<keyword evidence="4" id="KW-1185">Reference proteome</keyword>
<sequence length="288" mass="31609">MPQMLVGLVFSVIYLVHLSSQETKTCYACASESLYSRWHITGLPRVQDSLFGDCSSQSMAKMRVESCSGSCFTYMFEDPDAVQNTGNTGNALLVVRGCHTSLTTVVSDRSNGAAGNFYCEYDATHQMSNSKGELVSVRALVEFCSTANCNSRQSTSPNVFNDCNDQMNDNLLNNEVLNCYDCSGREGKNCNEKDRKCSSKKYCTKQIVKLGGGFQLTKSCSNINVLGVDNTCANYDVVTSPGGVAVRNKYSQCYCRNKQYCNSAPMHGFGSVLFVTISFLFLMVSTQI</sequence>
<keyword evidence="2" id="KW-0732">Signal</keyword>
<dbReference type="EMBL" id="JAVFWL010000004">
    <property type="protein sequence ID" value="KAK6746930.1"/>
    <property type="molecule type" value="Genomic_DNA"/>
</dbReference>
<keyword evidence="1" id="KW-0812">Transmembrane</keyword>